<evidence type="ECO:0000313" key="4">
    <source>
        <dbReference type="Proteomes" id="UP001358417"/>
    </source>
</evidence>
<dbReference type="InterPro" id="IPR014751">
    <property type="entry name" value="XRCC4-like_C"/>
</dbReference>
<dbReference type="EMBL" id="JAVRRD010000005">
    <property type="protein sequence ID" value="KAK5058672.1"/>
    <property type="molecule type" value="Genomic_DNA"/>
</dbReference>
<dbReference type="GeneID" id="89979090"/>
<keyword evidence="1" id="KW-0175">Coiled coil</keyword>
<gene>
    <name evidence="3" type="ORF">LTR84_010936</name>
</gene>
<evidence type="ECO:0008006" key="5">
    <source>
        <dbReference type="Google" id="ProtNLM"/>
    </source>
</evidence>
<name>A0AAV9NIA2_9EURO</name>
<comment type="caution">
    <text evidence="3">The sequence shown here is derived from an EMBL/GenBank/DDBJ whole genome shotgun (WGS) entry which is preliminary data.</text>
</comment>
<feature type="region of interest" description="Disordered" evidence="2">
    <location>
        <begin position="225"/>
        <end position="385"/>
    </location>
</feature>
<feature type="compositionally biased region" description="Acidic residues" evidence="2">
    <location>
        <begin position="274"/>
        <end position="283"/>
    </location>
</feature>
<dbReference type="PANTHER" id="PTHR42067">
    <property type="entry name" value="YALI0C15378P"/>
    <property type="match status" value="1"/>
</dbReference>
<feature type="compositionally biased region" description="Basic and acidic residues" evidence="2">
    <location>
        <begin position="355"/>
        <end position="370"/>
    </location>
</feature>
<accession>A0AAV9NIA2</accession>
<feature type="coiled-coil region" evidence="1">
    <location>
        <begin position="151"/>
        <end position="192"/>
    </location>
</feature>
<reference evidence="3 4" key="1">
    <citation type="submission" date="2023-08" db="EMBL/GenBank/DDBJ databases">
        <title>Black Yeasts Isolated from many extreme environments.</title>
        <authorList>
            <person name="Coleine C."/>
            <person name="Stajich J.E."/>
            <person name="Selbmann L."/>
        </authorList>
    </citation>
    <scope>NUCLEOTIDE SEQUENCE [LARGE SCALE GENOMIC DNA]</scope>
    <source>
        <strain evidence="3 4">CCFEE 5792</strain>
    </source>
</reference>
<protein>
    <recommendedName>
        <fullName evidence="5">C2 NT-type domain-containing protein</fullName>
    </recommendedName>
</protein>
<proteinExistence type="predicted"/>
<evidence type="ECO:0000256" key="2">
    <source>
        <dbReference type="SAM" id="MobiDB-lite"/>
    </source>
</evidence>
<dbReference type="SUPFAM" id="SSF58022">
    <property type="entry name" value="XRCC4, C-terminal oligomerization domain"/>
    <property type="match status" value="1"/>
</dbReference>
<sequence length="385" mass="43089">MATSWVIRLPRDDSDQDPFILKISRKEDGQDLDLDLLATDNVRAFSGKVQQKRLKKLQAKNYDGTDDEWSNILSYTFISKQNSSLGATQKKNLEVICSASGRKKEPHTLSITFRYNIEGIIQRLGVIELPEIEDTSEFDIFGWTLLLLEQRDKLQEEAAAQKDKADTEQATEAKLQKQLSDLVDAKVEHEKQLLSKFCTLLNEKKLKTRNMQRVLQTAQVDQKKLRDLAPLMGDDAEGGTRHGTKRQKDDGSDAEEDDESDGFESMVVDKATAEDEDEIESDAESPNSHGSRRSANPGSDTASEEEDDLDDARPVSPAPPQTRSMDKAASKKGHSTPLPPPRELPFQRKAAAKPTVDRKQPPKQPERVASPDDDDEETASEDDEL</sequence>
<evidence type="ECO:0000256" key="1">
    <source>
        <dbReference type="SAM" id="Coils"/>
    </source>
</evidence>
<dbReference type="PANTHER" id="PTHR42067:SF1">
    <property type="entry name" value="MITOTIC APPARATUS PROTEIN P62"/>
    <property type="match status" value="1"/>
</dbReference>
<feature type="compositionally biased region" description="Acidic residues" evidence="2">
    <location>
        <begin position="252"/>
        <end position="262"/>
    </location>
</feature>
<dbReference type="Proteomes" id="UP001358417">
    <property type="component" value="Unassembled WGS sequence"/>
</dbReference>
<feature type="compositionally biased region" description="Acidic residues" evidence="2">
    <location>
        <begin position="371"/>
        <end position="385"/>
    </location>
</feature>
<organism evidence="3 4">
    <name type="scientific">Exophiala bonariae</name>
    <dbReference type="NCBI Taxonomy" id="1690606"/>
    <lineage>
        <taxon>Eukaryota</taxon>
        <taxon>Fungi</taxon>
        <taxon>Dikarya</taxon>
        <taxon>Ascomycota</taxon>
        <taxon>Pezizomycotina</taxon>
        <taxon>Eurotiomycetes</taxon>
        <taxon>Chaetothyriomycetidae</taxon>
        <taxon>Chaetothyriales</taxon>
        <taxon>Herpotrichiellaceae</taxon>
        <taxon>Exophiala</taxon>
    </lineage>
</organism>
<feature type="compositionally biased region" description="Polar residues" evidence="2">
    <location>
        <begin position="286"/>
        <end position="301"/>
    </location>
</feature>
<dbReference type="Gene3D" id="1.20.5.370">
    <property type="match status" value="1"/>
</dbReference>
<dbReference type="AlphaFoldDB" id="A0AAV9NIA2"/>
<dbReference type="RefSeq" id="XP_064709195.1">
    <property type="nucleotide sequence ID" value="XM_064854469.1"/>
</dbReference>
<keyword evidence="4" id="KW-1185">Reference proteome</keyword>
<evidence type="ECO:0000313" key="3">
    <source>
        <dbReference type="EMBL" id="KAK5058672.1"/>
    </source>
</evidence>